<keyword evidence="5" id="KW-0804">Transcription</keyword>
<dbReference type="Pfam" id="PF10491">
    <property type="entry name" value="Nrf1_DNA-bind"/>
    <property type="match status" value="1"/>
</dbReference>
<evidence type="ECO:0000259" key="8">
    <source>
        <dbReference type="Pfam" id="PF10491"/>
    </source>
</evidence>
<accession>A0ABM1TKB7</accession>
<keyword evidence="6" id="KW-0539">Nucleus</keyword>
<dbReference type="GeneID" id="106472010"/>
<evidence type="ECO:0000256" key="4">
    <source>
        <dbReference type="ARBA" id="ARBA00023125"/>
    </source>
</evidence>
<evidence type="ECO:0000256" key="1">
    <source>
        <dbReference type="ARBA" id="ARBA00004123"/>
    </source>
</evidence>
<organism evidence="9 10">
    <name type="scientific">Limulus polyphemus</name>
    <name type="common">Atlantic horseshoe crab</name>
    <dbReference type="NCBI Taxonomy" id="6850"/>
    <lineage>
        <taxon>Eukaryota</taxon>
        <taxon>Metazoa</taxon>
        <taxon>Ecdysozoa</taxon>
        <taxon>Arthropoda</taxon>
        <taxon>Chelicerata</taxon>
        <taxon>Merostomata</taxon>
        <taxon>Xiphosura</taxon>
        <taxon>Limulidae</taxon>
        <taxon>Limulus</taxon>
    </lineage>
</organism>
<dbReference type="RefSeq" id="XP_022256323.1">
    <property type="nucleotide sequence ID" value="XM_022400615.1"/>
</dbReference>
<name>A0ABM1TKB7_LIMPO</name>
<dbReference type="InterPro" id="IPR019525">
    <property type="entry name" value="Nrf1_NLS/DNA-bd_dimer"/>
</dbReference>
<evidence type="ECO:0000313" key="9">
    <source>
        <dbReference type="Proteomes" id="UP000694941"/>
    </source>
</evidence>
<keyword evidence="3" id="KW-0805">Transcription regulation</keyword>
<dbReference type="Proteomes" id="UP000694941">
    <property type="component" value="Unplaced"/>
</dbReference>
<protein>
    <submittedName>
        <fullName evidence="10">DNA-binding protein P3A2-like isoform X1</fullName>
    </submittedName>
</protein>
<evidence type="ECO:0000256" key="5">
    <source>
        <dbReference type="ARBA" id="ARBA00023163"/>
    </source>
</evidence>
<keyword evidence="9" id="KW-1185">Reference proteome</keyword>
<dbReference type="InterPro" id="IPR039142">
    <property type="entry name" value="NRF1/Ewg"/>
</dbReference>
<evidence type="ECO:0000256" key="6">
    <source>
        <dbReference type="ARBA" id="ARBA00023242"/>
    </source>
</evidence>
<evidence type="ECO:0000313" key="10">
    <source>
        <dbReference type="RefSeq" id="XP_022256323.1"/>
    </source>
</evidence>
<evidence type="ECO:0000256" key="7">
    <source>
        <dbReference type="SAM" id="MobiDB-lite"/>
    </source>
</evidence>
<comment type="subcellular location">
    <subcellularLocation>
        <location evidence="1">Nucleus</location>
    </subcellularLocation>
</comment>
<evidence type="ECO:0000256" key="3">
    <source>
        <dbReference type="ARBA" id="ARBA00023015"/>
    </source>
</evidence>
<gene>
    <name evidence="10" type="primary">LOC106472010</name>
</gene>
<comment type="similarity">
    <text evidence="2">Belongs to the NRF1/Ewg family.</text>
</comment>
<evidence type="ECO:0000256" key="2">
    <source>
        <dbReference type="ARBA" id="ARBA00005713"/>
    </source>
</evidence>
<feature type="region of interest" description="Disordered" evidence="7">
    <location>
        <begin position="25"/>
        <end position="47"/>
    </location>
</feature>
<sequence>MQTNVMSMTSDLGSAVSSTVNHNVIDGDEMSSEPSTPESNSYNDSDLLSSSTIGDDVTLQLAASGPVGVAAAAAIASGKKHNRSYSFEMNPSIRKRQQTRLIRKLKATVDEYTTRVGQQAVVLIVTPGKPHNNFKVFGAHPLENVVRNCRQVVMQELDVALAHHAPPQNPDDPTLHELPPLVIDGIPTPVEKMTQAQLRAFIPLMLKYSTGRGKPGWGKESTRPIWWPKDLPWANVRSDARADEDKQKVSWTHALRQIVINCYKYHCREDLLPAFYEEEEKEKGKVIGQNQRTVQTLAVSVVGTAGSVATALAGAAGTLYTQPLVAHYAPAVVQTISNPDGTVSILQIDPGSTMVTLPDGSHAQVRTVNAVNSLPLAIQNVVSDGTQNVQTLAEVAAASQPEETNQRNQQLASLNVDLHGEAVSTLNQDGQIILTGEDGTQSAFPVSGMVTIPMSVYQTVVTSMSQLSDCQTSHQGLQVSMANLETAECIDTKPVGIVSSSDRVDPIPLNIGKTEN</sequence>
<dbReference type="PANTHER" id="PTHR20338">
    <property type="entry name" value="NUCLEAR RESPIRATORY FACTOR 1"/>
    <property type="match status" value="1"/>
</dbReference>
<proteinExistence type="inferred from homology"/>
<reference evidence="10" key="1">
    <citation type="submission" date="2025-08" db="UniProtKB">
        <authorList>
            <consortium name="RefSeq"/>
        </authorList>
    </citation>
    <scope>IDENTIFICATION</scope>
    <source>
        <tissue evidence="10">Muscle</tissue>
    </source>
</reference>
<keyword evidence="4" id="KW-0238">DNA-binding</keyword>
<feature type="domain" description="Nuclear respiratory factor 1 NLS/DNA-binding dimerisation" evidence="8">
    <location>
        <begin position="65"/>
        <end position="275"/>
    </location>
</feature>